<name>A0A1G9KAQ8_9ACTN</name>
<dbReference type="PIRSF" id="PIRSF006630">
    <property type="entry name" value="NADS_GAT"/>
    <property type="match status" value="1"/>
</dbReference>
<dbReference type="EMBL" id="FNGF01000006">
    <property type="protein sequence ID" value="SDL46858.1"/>
    <property type="molecule type" value="Genomic_DNA"/>
</dbReference>
<feature type="binding site" evidence="7">
    <location>
        <position position="407"/>
    </location>
    <ligand>
        <name>deamido-NAD(+)</name>
        <dbReference type="ChEBI" id="CHEBI:58437"/>
        <note>ligand shared between two neighboring subunits</note>
    </ligand>
</feature>
<dbReference type="CDD" id="cd00553">
    <property type="entry name" value="NAD_synthase"/>
    <property type="match status" value="1"/>
</dbReference>
<dbReference type="InterPro" id="IPR014445">
    <property type="entry name" value="Gln-dep_NAD_synthase"/>
</dbReference>
<dbReference type="InterPro" id="IPR036526">
    <property type="entry name" value="C-N_Hydrolase_sf"/>
</dbReference>
<feature type="binding site" evidence="7">
    <location>
        <position position="552"/>
    </location>
    <ligand>
        <name>deamido-NAD(+)</name>
        <dbReference type="ChEBI" id="CHEBI:58437"/>
        <note>ligand shared between two neighboring subunits</note>
    </ligand>
</feature>
<dbReference type="RefSeq" id="WP_091052937.1">
    <property type="nucleotide sequence ID" value="NZ_FNGF01000006.1"/>
</dbReference>
<keyword evidence="13" id="KW-1185">Reference proteome</keyword>
<evidence type="ECO:0000256" key="5">
    <source>
        <dbReference type="ARBA" id="ARBA00022840"/>
    </source>
</evidence>
<dbReference type="Pfam" id="PF00795">
    <property type="entry name" value="CN_hydrolase"/>
    <property type="match status" value="1"/>
</dbReference>
<dbReference type="EC" id="6.3.5.1" evidence="7 8"/>
<reference evidence="13" key="1">
    <citation type="submission" date="2016-10" db="EMBL/GenBank/DDBJ databases">
        <authorList>
            <person name="Varghese N."/>
            <person name="Submissions S."/>
        </authorList>
    </citation>
    <scope>NUCLEOTIDE SEQUENCE [LARGE SCALE GENOMIC DNA]</scope>
    <source>
        <strain evidence="13">CGMCC 4.3147</strain>
    </source>
</reference>
<feature type="binding site" evidence="7">
    <location>
        <position position="189"/>
    </location>
    <ligand>
        <name>L-glutamine</name>
        <dbReference type="ChEBI" id="CHEBI:58359"/>
    </ligand>
</feature>
<sequence>MPTLRIALAQDNPVVGDLDRNAALIRSAATAASAAGAHLLATGEQSLTGYPVEDLALRHSFVEASRERLVRLAEEIAEDGNGALPVVVGYLDADGPIPASIGAVGGRGIRNALALIQDGTVLFRYYKRHFPNYGVFDEERYFVPGHELHLARIGGVDVAFTICEDLWGGVPITASAQAEAGLVVNINASPYEQGKQERRLAVARERAAEAGAPIAYLNIVGGQDELVFDGGSFVVAPDGKVLASARRFGSELLVTDVEVAAAGSGDVANHSATAMSTSLHVLSTAPATVQTRIEPPFAPELDRLEEIWEALRLGLGDYVRKNGFRSVIFGLSGGIDSALTAVLARDAIGADKVHVVSMPSQYSSGHSLDDAADLARRCGLTYSVEAIQPIVDAYLSEVAVSGLAVENLQARVRGTLLMALSNQHGHLVLAPGNKSEYAVGYSTIYGDAVGGFAPIKDVYKTLVYALATWRNEKARSLGETEPIPENTILKPPSAELRPDQRDSDSLPDYEVLDGILAGYVDGDAGREDLVELGYPADVVRRVAGLVDNAEYKRRQSAPGTKITVKSFGRDRRLPITNRFRGRPGEAG</sequence>
<evidence type="ECO:0000256" key="2">
    <source>
        <dbReference type="ARBA" id="ARBA00007145"/>
    </source>
</evidence>
<dbReference type="GO" id="GO:0004359">
    <property type="term" value="F:glutaminase activity"/>
    <property type="evidence" value="ECO:0007669"/>
    <property type="project" value="InterPro"/>
</dbReference>
<evidence type="ECO:0000256" key="4">
    <source>
        <dbReference type="ARBA" id="ARBA00022741"/>
    </source>
</evidence>
<evidence type="ECO:0000256" key="10">
    <source>
        <dbReference type="SAM" id="MobiDB-lite"/>
    </source>
</evidence>
<keyword evidence="3 7" id="KW-0436">Ligase</keyword>
<keyword evidence="5 7" id="KW-0067">ATP-binding</keyword>
<dbReference type="PANTHER" id="PTHR23090">
    <property type="entry name" value="NH 3 /GLUTAMINE-DEPENDENT NAD + SYNTHETASE"/>
    <property type="match status" value="1"/>
</dbReference>
<comment type="caution">
    <text evidence="7">Lacks conserved residue(s) required for the propagation of feature annotation.</text>
</comment>
<dbReference type="UniPathway" id="UPA00253">
    <property type="reaction ID" value="UER00334"/>
</dbReference>
<dbReference type="InterPro" id="IPR022310">
    <property type="entry name" value="NAD/GMP_synthase"/>
</dbReference>
<evidence type="ECO:0000256" key="1">
    <source>
        <dbReference type="ARBA" id="ARBA00005188"/>
    </source>
</evidence>
<dbReference type="GO" id="GO:0005737">
    <property type="term" value="C:cytoplasm"/>
    <property type="evidence" value="ECO:0007669"/>
    <property type="project" value="InterPro"/>
</dbReference>
<comment type="pathway">
    <text evidence="1 7 8">Cofactor biosynthesis; NAD(+) biosynthesis; NAD(+) from deamido-NAD(+) (L-Gln route): step 1/1.</text>
</comment>
<dbReference type="Gene3D" id="3.40.50.620">
    <property type="entry name" value="HUPs"/>
    <property type="match status" value="1"/>
</dbReference>
<gene>
    <name evidence="7" type="primary">nadE</name>
    <name evidence="12" type="ORF">SAMN05216298_3955</name>
</gene>
<feature type="binding site" evidence="7">
    <location>
        <position position="133"/>
    </location>
    <ligand>
        <name>L-glutamine</name>
        <dbReference type="ChEBI" id="CHEBI:58359"/>
    </ligand>
</feature>
<organism evidence="12 13">
    <name type="scientific">Glycomyces sambucus</name>
    <dbReference type="NCBI Taxonomy" id="380244"/>
    <lineage>
        <taxon>Bacteria</taxon>
        <taxon>Bacillati</taxon>
        <taxon>Actinomycetota</taxon>
        <taxon>Actinomycetes</taxon>
        <taxon>Glycomycetales</taxon>
        <taxon>Glycomycetaceae</taxon>
        <taxon>Glycomyces</taxon>
    </lineage>
</organism>
<evidence type="ECO:0000256" key="7">
    <source>
        <dbReference type="HAMAP-Rule" id="MF_02090"/>
    </source>
</evidence>
<feature type="binding site" evidence="7">
    <location>
        <position position="195"/>
    </location>
    <ligand>
        <name>L-glutamine</name>
        <dbReference type="ChEBI" id="CHEBI:58359"/>
    </ligand>
</feature>
<comment type="similarity">
    <text evidence="9">Belongs to the NAD synthetase family.</text>
</comment>
<comment type="catalytic activity">
    <reaction evidence="7 8">
        <text>deamido-NAD(+) + L-glutamine + ATP + H2O = L-glutamate + AMP + diphosphate + NAD(+) + H(+)</text>
        <dbReference type="Rhea" id="RHEA:24384"/>
        <dbReference type="ChEBI" id="CHEBI:15377"/>
        <dbReference type="ChEBI" id="CHEBI:15378"/>
        <dbReference type="ChEBI" id="CHEBI:29985"/>
        <dbReference type="ChEBI" id="CHEBI:30616"/>
        <dbReference type="ChEBI" id="CHEBI:33019"/>
        <dbReference type="ChEBI" id="CHEBI:57540"/>
        <dbReference type="ChEBI" id="CHEBI:58359"/>
        <dbReference type="ChEBI" id="CHEBI:58437"/>
        <dbReference type="ChEBI" id="CHEBI:456215"/>
        <dbReference type="EC" id="6.3.5.1"/>
    </reaction>
</comment>
<dbReference type="SUPFAM" id="SSF56317">
    <property type="entry name" value="Carbon-nitrogen hydrolase"/>
    <property type="match status" value="1"/>
</dbReference>
<feature type="active site" description="For glutaminase activity" evidence="7">
    <location>
        <position position="127"/>
    </location>
</feature>
<protein>
    <recommendedName>
        <fullName evidence="7 8">Glutamine-dependent NAD(+) synthetase</fullName>
        <ecNumber evidence="7 8">6.3.5.1</ecNumber>
    </recommendedName>
    <alternativeName>
        <fullName evidence="7 8">NAD(+) synthase [glutamine-hydrolyzing]</fullName>
    </alternativeName>
</protein>
<dbReference type="InterPro" id="IPR003694">
    <property type="entry name" value="NAD_synthase"/>
</dbReference>
<keyword evidence="6 7" id="KW-0520">NAD</keyword>
<evidence type="ECO:0000313" key="13">
    <source>
        <dbReference type="Proteomes" id="UP000198662"/>
    </source>
</evidence>
<keyword evidence="4 7" id="KW-0547">Nucleotide-binding</keyword>
<dbReference type="GO" id="GO:0005524">
    <property type="term" value="F:ATP binding"/>
    <property type="evidence" value="ECO:0007669"/>
    <property type="project" value="UniProtKB-UniRule"/>
</dbReference>
<dbReference type="STRING" id="380244.SAMN05216298_3955"/>
<dbReference type="Pfam" id="PF02540">
    <property type="entry name" value="NAD_synthase"/>
    <property type="match status" value="1"/>
</dbReference>
<feature type="binding site" evidence="7">
    <location>
        <begin position="330"/>
        <end position="337"/>
    </location>
    <ligand>
        <name>ATP</name>
        <dbReference type="ChEBI" id="CHEBI:30616"/>
    </ligand>
</feature>
<dbReference type="InterPro" id="IPR003010">
    <property type="entry name" value="C-N_Hydrolase"/>
</dbReference>
<feature type="region of interest" description="Disordered" evidence="10">
    <location>
        <begin position="477"/>
        <end position="504"/>
    </location>
</feature>
<dbReference type="InterPro" id="IPR014729">
    <property type="entry name" value="Rossmann-like_a/b/a_fold"/>
</dbReference>
<feature type="domain" description="CN hydrolase" evidence="11">
    <location>
        <begin position="4"/>
        <end position="259"/>
    </location>
</feature>
<feature type="active site" description="Proton acceptor; for glutaminase activity" evidence="7">
    <location>
        <position position="44"/>
    </location>
</feature>
<dbReference type="HAMAP" id="MF_02090">
    <property type="entry name" value="NadE_glutamine_dep"/>
    <property type="match status" value="1"/>
</dbReference>
<dbReference type="AlphaFoldDB" id="A0A1G9KAQ8"/>
<evidence type="ECO:0000259" key="11">
    <source>
        <dbReference type="PROSITE" id="PS50263"/>
    </source>
</evidence>
<dbReference type="GO" id="GO:0009435">
    <property type="term" value="P:NAD+ biosynthetic process"/>
    <property type="evidence" value="ECO:0007669"/>
    <property type="project" value="UniProtKB-UniRule"/>
</dbReference>
<evidence type="ECO:0000256" key="6">
    <source>
        <dbReference type="ARBA" id="ARBA00023027"/>
    </source>
</evidence>
<feature type="binding site" evidence="7">
    <location>
        <position position="436"/>
    </location>
    <ligand>
        <name>deamido-NAD(+)</name>
        <dbReference type="ChEBI" id="CHEBI:58437"/>
        <note>ligand shared between two neighboring subunits</note>
    </ligand>
</feature>
<dbReference type="GO" id="GO:0003952">
    <property type="term" value="F:NAD+ synthase (glutamine-hydrolyzing) activity"/>
    <property type="evidence" value="ECO:0007669"/>
    <property type="project" value="UniProtKB-UniRule"/>
</dbReference>
<proteinExistence type="inferred from homology"/>
<dbReference type="PANTHER" id="PTHR23090:SF9">
    <property type="entry name" value="GLUTAMINE-DEPENDENT NAD(+) SYNTHETASE"/>
    <property type="match status" value="1"/>
</dbReference>
<dbReference type="SUPFAM" id="SSF52402">
    <property type="entry name" value="Adenine nucleotide alpha hydrolases-like"/>
    <property type="match status" value="1"/>
</dbReference>
<evidence type="ECO:0000256" key="9">
    <source>
        <dbReference type="RuleBase" id="RU003811"/>
    </source>
</evidence>
<dbReference type="PROSITE" id="PS50263">
    <property type="entry name" value="CN_HYDROLASE"/>
    <property type="match status" value="1"/>
</dbReference>
<comment type="similarity">
    <text evidence="2 7 8">In the C-terminal section; belongs to the NAD synthetase family.</text>
</comment>
<dbReference type="CDD" id="cd07570">
    <property type="entry name" value="GAT_Gln-NAD-synth"/>
    <property type="match status" value="1"/>
</dbReference>
<dbReference type="Proteomes" id="UP000198662">
    <property type="component" value="Unassembled WGS sequence"/>
</dbReference>
<evidence type="ECO:0000313" key="12">
    <source>
        <dbReference type="EMBL" id="SDL46858.1"/>
    </source>
</evidence>
<comment type="function">
    <text evidence="7">Catalyzes the ATP-dependent amidation of deamido-NAD to form NAD. Uses L-glutamine as a nitrogen source.</text>
</comment>
<dbReference type="FunFam" id="3.40.50.620:FF:000106">
    <property type="entry name" value="Glutamine-dependent NAD(+) synthetase"/>
    <property type="match status" value="1"/>
</dbReference>
<dbReference type="NCBIfam" id="TIGR00552">
    <property type="entry name" value="nadE"/>
    <property type="match status" value="1"/>
</dbReference>
<accession>A0A1G9KAQ8</accession>
<dbReference type="OrthoDB" id="9760188at2"/>
<dbReference type="Gene3D" id="3.60.110.10">
    <property type="entry name" value="Carbon-nitrogen hydrolase"/>
    <property type="match status" value="1"/>
</dbReference>
<dbReference type="GO" id="GO:0008795">
    <property type="term" value="F:NAD+ synthase activity"/>
    <property type="evidence" value="ECO:0007669"/>
    <property type="project" value="UniProtKB-UniRule"/>
</dbReference>
<evidence type="ECO:0000256" key="3">
    <source>
        <dbReference type="ARBA" id="ARBA00022598"/>
    </source>
</evidence>
<evidence type="ECO:0000256" key="8">
    <source>
        <dbReference type="PIRNR" id="PIRNR006630"/>
    </source>
</evidence>
<feature type="active site" description="Nucleophile; for glutaminase activity" evidence="7">
    <location>
        <position position="163"/>
    </location>
</feature>
<dbReference type="NCBIfam" id="NF010588">
    <property type="entry name" value="PRK13981.1"/>
    <property type="match status" value="1"/>
</dbReference>